<dbReference type="InterPro" id="IPR035461">
    <property type="entry name" value="GmhA/DiaA"/>
</dbReference>
<dbReference type="EC" id="5.3.1.28" evidence="9"/>
<dbReference type="Gene3D" id="3.40.50.10490">
    <property type="entry name" value="Glucose-6-phosphate isomerase like protein, domain 1"/>
    <property type="match status" value="1"/>
</dbReference>
<dbReference type="InterPro" id="IPR001347">
    <property type="entry name" value="SIS_dom"/>
</dbReference>
<dbReference type="RefSeq" id="WP_205155958.1">
    <property type="nucleotide sequence ID" value="NZ_JACLYY010000006.1"/>
</dbReference>
<dbReference type="GO" id="GO:0016853">
    <property type="term" value="F:isomerase activity"/>
    <property type="evidence" value="ECO:0007669"/>
    <property type="project" value="UniProtKB-KW"/>
</dbReference>
<organism evidence="11 12">
    <name type="scientific">Faecalicatena fissicatena</name>
    <dbReference type="NCBI Taxonomy" id="290055"/>
    <lineage>
        <taxon>Bacteria</taxon>
        <taxon>Bacillati</taxon>
        <taxon>Bacillota</taxon>
        <taxon>Clostridia</taxon>
        <taxon>Lachnospirales</taxon>
        <taxon>Lachnospiraceae</taxon>
        <taxon>Faecalicatena</taxon>
    </lineage>
</organism>
<gene>
    <name evidence="9 11" type="primary">gmhA</name>
    <name evidence="11" type="ORF">H7U36_07640</name>
</gene>
<comment type="subcellular location">
    <subcellularLocation>
        <location evidence="2 9">Cytoplasm</location>
    </subcellularLocation>
</comment>
<dbReference type="NCBIfam" id="TIGR00441">
    <property type="entry name" value="gmhA"/>
    <property type="match status" value="1"/>
</dbReference>
<feature type="binding site" evidence="9">
    <location>
        <position position="170"/>
    </location>
    <ligand>
        <name>Zn(2+)</name>
        <dbReference type="ChEBI" id="CHEBI:29105"/>
    </ligand>
</feature>
<dbReference type="PROSITE" id="PS51464">
    <property type="entry name" value="SIS"/>
    <property type="match status" value="1"/>
</dbReference>
<feature type="binding site" evidence="9">
    <location>
        <begin position="92"/>
        <end position="93"/>
    </location>
    <ligand>
        <name>substrate</name>
    </ligand>
</feature>
<keyword evidence="5 9" id="KW-0479">Metal-binding</keyword>
<evidence type="ECO:0000259" key="10">
    <source>
        <dbReference type="PROSITE" id="PS51464"/>
    </source>
</evidence>
<dbReference type="InterPro" id="IPR046348">
    <property type="entry name" value="SIS_dom_sf"/>
</dbReference>
<comment type="catalytic activity">
    <reaction evidence="1 9">
        <text>2 D-sedoheptulose 7-phosphate = D-glycero-alpha-D-manno-heptose 7-phosphate + D-glycero-beta-D-manno-heptose 7-phosphate</text>
        <dbReference type="Rhea" id="RHEA:27489"/>
        <dbReference type="ChEBI" id="CHEBI:57483"/>
        <dbReference type="ChEBI" id="CHEBI:60203"/>
        <dbReference type="ChEBI" id="CHEBI:60204"/>
        <dbReference type="EC" id="5.3.1.28"/>
    </reaction>
</comment>
<feature type="binding site" evidence="9">
    <location>
        <position position="59"/>
    </location>
    <ligand>
        <name>Zn(2+)</name>
        <dbReference type="ChEBI" id="CHEBI:29105"/>
    </ligand>
</feature>
<keyword evidence="8 9" id="KW-0119">Carbohydrate metabolism</keyword>
<reference evidence="11 12" key="1">
    <citation type="journal article" date="2021" name="Sci. Rep.">
        <title>The distribution of antibiotic resistance genes in chicken gut microbiota commensals.</title>
        <authorList>
            <person name="Juricova H."/>
            <person name="Matiasovicova J."/>
            <person name="Kubasova T."/>
            <person name="Cejkova D."/>
            <person name="Rychlik I."/>
        </authorList>
    </citation>
    <scope>NUCLEOTIDE SEQUENCE [LARGE SCALE GENOMIC DNA]</scope>
    <source>
        <strain evidence="11 12">An773</strain>
    </source>
</reference>
<feature type="binding site" evidence="9">
    <location>
        <position position="63"/>
    </location>
    <ligand>
        <name>substrate</name>
    </ligand>
</feature>
<comment type="pathway">
    <text evidence="9">Carbohydrate biosynthesis; D-glycero-D-manno-heptose 7-phosphate biosynthesis; D-glycero-alpha-D-manno-heptose 7-phosphate and D-glycero-beta-D-manno-heptose 7-phosphate from sedoheptulose 7-phosphate: step 1/1.</text>
</comment>
<evidence type="ECO:0000313" key="11">
    <source>
        <dbReference type="EMBL" id="MBM6737974.1"/>
    </source>
</evidence>
<proteinExistence type="inferred from homology"/>
<evidence type="ECO:0000256" key="2">
    <source>
        <dbReference type="ARBA" id="ARBA00004496"/>
    </source>
</evidence>
<evidence type="ECO:0000256" key="7">
    <source>
        <dbReference type="ARBA" id="ARBA00023235"/>
    </source>
</evidence>
<feature type="binding site" evidence="9">
    <location>
        <position position="63"/>
    </location>
    <ligand>
        <name>Zn(2+)</name>
        <dbReference type="ChEBI" id="CHEBI:29105"/>
    </ligand>
</feature>
<dbReference type="SUPFAM" id="SSF53697">
    <property type="entry name" value="SIS domain"/>
    <property type="match status" value="1"/>
</dbReference>
<feature type="binding site" evidence="9">
    <location>
        <position position="178"/>
    </location>
    <ligand>
        <name>Zn(2+)</name>
        <dbReference type="ChEBI" id="CHEBI:29105"/>
    </ligand>
</feature>
<dbReference type="Proteomes" id="UP000716906">
    <property type="component" value="Unassembled WGS sequence"/>
</dbReference>
<name>A0ABS2E8L0_9FIRM</name>
<comment type="function">
    <text evidence="9">Catalyzes the isomerization of sedoheptulose 7-phosphate in D-glycero-D-manno-heptose 7-phosphate.</text>
</comment>
<evidence type="ECO:0000256" key="9">
    <source>
        <dbReference type="HAMAP-Rule" id="MF_00067"/>
    </source>
</evidence>
<keyword evidence="6 9" id="KW-0862">Zinc</keyword>
<evidence type="ECO:0000256" key="1">
    <source>
        <dbReference type="ARBA" id="ARBA00000348"/>
    </source>
</evidence>
<comment type="similarity">
    <text evidence="3 9">Belongs to the SIS family. GmhA subfamily.</text>
</comment>
<dbReference type="CDD" id="cd05006">
    <property type="entry name" value="SIS_GmhA"/>
    <property type="match status" value="1"/>
</dbReference>
<comment type="cofactor">
    <cofactor evidence="9">
        <name>Zn(2+)</name>
        <dbReference type="ChEBI" id="CHEBI:29105"/>
    </cofactor>
    <text evidence="9">Binds 1 zinc ion per subunit.</text>
</comment>
<dbReference type="Pfam" id="PF13580">
    <property type="entry name" value="SIS_2"/>
    <property type="match status" value="1"/>
</dbReference>
<dbReference type="InterPro" id="IPR050099">
    <property type="entry name" value="SIS_GmhA/DiaA_subfam"/>
</dbReference>
<keyword evidence="4 9" id="KW-0963">Cytoplasm</keyword>
<feature type="binding site" evidence="9">
    <location>
        <position position="123"/>
    </location>
    <ligand>
        <name>substrate</name>
    </ligand>
</feature>
<dbReference type="PANTHER" id="PTHR30390">
    <property type="entry name" value="SEDOHEPTULOSE 7-PHOSPHATE ISOMERASE / DNAA INITIATOR-ASSOCIATING FACTOR FOR REPLICATION INITIATION"/>
    <property type="match status" value="1"/>
</dbReference>
<protein>
    <recommendedName>
        <fullName evidence="9">Phosphoheptose isomerase</fullName>
        <ecNumber evidence="9">5.3.1.28</ecNumber>
    </recommendedName>
    <alternativeName>
        <fullName evidence="9">Sedoheptulose 7-phosphate isomerase</fullName>
    </alternativeName>
</protein>
<feature type="binding site" evidence="9">
    <location>
        <position position="170"/>
    </location>
    <ligand>
        <name>substrate</name>
    </ligand>
</feature>
<evidence type="ECO:0000256" key="5">
    <source>
        <dbReference type="ARBA" id="ARBA00022723"/>
    </source>
</evidence>
<comment type="miscellaneous">
    <text evidence="9">The reaction produces a racemic mixture of D-glycero-alpha-D-manno-heptose 7-phosphate and D-glycero-beta-D-manno-heptose 7-phosphate.</text>
</comment>
<feature type="binding site" evidence="9">
    <location>
        <begin position="118"/>
        <end position="120"/>
    </location>
    <ligand>
        <name>substrate</name>
    </ligand>
</feature>
<feature type="binding site" evidence="9">
    <location>
        <begin position="50"/>
        <end position="52"/>
    </location>
    <ligand>
        <name>substrate</name>
    </ligand>
</feature>
<keyword evidence="12" id="KW-1185">Reference proteome</keyword>
<dbReference type="PANTHER" id="PTHR30390:SF6">
    <property type="entry name" value="DNAA INITIATOR-ASSOCIATING PROTEIN DIAA"/>
    <property type="match status" value="1"/>
</dbReference>
<evidence type="ECO:0000256" key="6">
    <source>
        <dbReference type="ARBA" id="ARBA00022833"/>
    </source>
</evidence>
<comment type="caution">
    <text evidence="11">The sequence shown here is derived from an EMBL/GenBank/DDBJ whole genome shotgun (WGS) entry which is preliminary data.</text>
</comment>
<dbReference type="InterPro" id="IPR004515">
    <property type="entry name" value="Phosphoheptose_Isoase"/>
</dbReference>
<feature type="domain" description="SIS" evidence="10">
    <location>
        <begin position="35"/>
        <end position="191"/>
    </location>
</feature>
<dbReference type="EMBL" id="JACLYY010000006">
    <property type="protein sequence ID" value="MBM6737974.1"/>
    <property type="molecule type" value="Genomic_DNA"/>
</dbReference>
<dbReference type="HAMAP" id="MF_00067">
    <property type="entry name" value="GmhA"/>
    <property type="match status" value="1"/>
</dbReference>
<evidence type="ECO:0000256" key="3">
    <source>
        <dbReference type="ARBA" id="ARBA00009894"/>
    </source>
</evidence>
<evidence type="ECO:0000256" key="4">
    <source>
        <dbReference type="ARBA" id="ARBA00022490"/>
    </source>
</evidence>
<keyword evidence="7 9" id="KW-0413">Isomerase</keyword>
<evidence type="ECO:0000313" key="12">
    <source>
        <dbReference type="Proteomes" id="UP000716906"/>
    </source>
</evidence>
<evidence type="ECO:0000256" key="8">
    <source>
        <dbReference type="ARBA" id="ARBA00023277"/>
    </source>
</evidence>
<sequence>MEEVIKKVIDEKIDVLNRFREESYIAQLKGICQREIKALKSGNKILIAGNGGSAADAQHFAAELVGRFETERKGLPAIALTTDTSILTSVGNDYSYDHIFARQVEALALPGDIFIGISTSGNSENIVCAVEKAKKEGLFVIGLLGKDGGRLKDICDEALIVPSDKTARIQELHEMCIHIMCTFIDDAYRNS</sequence>
<accession>A0ABS2E8L0</accession>